<dbReference type="GO" id="GO:0003756">
    <property type="term" value="F:protein disulfide isomerase activity"/>
    <property type="evidence" value="ECO:0007669"/>
    <property type="project" value="TreeGrafter"/>
</dbReference>
<evidence type="ECO:0000259" key="3">
    <source>
        <dbReference type="Pfam" id="PF00085"/>
    </source>
</evidence>
<name>A0A6C0EXU4_9ZZZZ</name>
<dbReference type="GO" id="GO:0006457">
    <property type="term" value="P:protein folding"/>
    <property type="evidence" value="ECO:0007669"/>
    <property type="project" value="TreeGrafter"/>
</dbReference>
<dbReference type="PROSITE" id="PS00194">
    <property type="entry name" value="THIOREDOXIN_1"/>
    <property type="match status" value="1"/>
</dbReference>
<dbReference type="SUPFAM" id="SSF52833">
    <property type="entry name" value="Thioredoxin-like"/>
    <property type="match status" value="1"/>
</dbReference>
<protein>
    <recommendedName>
        <fullName evidence="3">Thioredoxin domain-containing protein</fullName>
    </recommendedName>
</protein>
<dbReference type="Pfam" id="PF00085">
    <property type="entry name" value="Thioredoxin"/>
    <property type="match status" value="1"/>
</dbReference>
<evidence type="ECO:0000313" key="4">
    <source>
        <dbReference type="EMBL" id="QHT33060.1"/>
    </source>
</evidence>
<dbReference type="PANTHER" id="PTHR45672">
    <property type="entry name" value="PROTEIN DISULFIDE-ISOMERASE C17H9.14C-RELATED"/>
    <property type="match status" value="1"/>
</dbReference>
<evidence type="ECO:0000256" key="1">
    <source>
        <dbReference type="ARBA" id="ARBA00006347"/>
    </source>
</evidence>
<feature type="region of interest" description="Disordered" evidence="2">
    <location>
        <begin position="153"/>
        <end position="216"/>
    </location>
</feature>
<dbReference type="AlphaFoldDB" id="A0A6C0EXU4"/>
<reference evidence="4" key="1">
    <citation type="journal article" date="2020" name="Nature">
        <title>Giant virus diversity and host interactions through global metagenomics.</title>
        <authorList>
            <person name="Schulz F."/>
            <person name="Roux S."/>
            <person name="Paez-Espino D."/>
            <person name="Jungbluth S."/>
            <person name="Walsh D.A."/>
            <person name="Denef V.J."/>
            <person name="McMahon K.D."/>
            <person name="Konstantinidis K.T."/>
            <person name="Eloe-Fadrosh E.A."/>
            <person name="Kyrpides N.C."/>
            <person name="Woyke T."/>
        </authorList>
    </citation>
    <scope>NUCLEOTIDE SEQUENCE</scope>
    <source>
        <strain evidence="4">GVMAG-M-3300009161-34</strain>
    </source>
</reference>
<proteinExistence type="inferred from homology"/>
<dbReference type="InterPro" id="IPR017937">
    <property type="entry name" value="Thioredoxin_CS"/>
</dbReference>
<dbReference type="EMBL" id="MN738957">
    <property type="protein sequence ID" value="QHT33060.1"/>
    <property type="molecule type" value="Genomic_DNA"/>
</dbReference>
<evidence type="ECO:0000256" key="2">
    <source>
        <dbReference type="SAM" id="MobiDB-lite"/>
    </source>
</evidence>
<sequence length="226" mass="26421">MLEKVSSLTDDEISRLKDTHGVVLFHMDGCGHCVNMMPAWNRVMTDLKDDMKNEIILGAIERSNMEKFHQHGIKPKVNGFPTVLYFHPSKLHSPEVYNKDRSYEEFKKWIMEKSRKGKGKGKTGNNVDNKVLSEIKNYDKHMKRVRERFIGNSNEIIMGQEGGGRHRHRHRRRSERSRRSRRSRRNRLRRTRKHRRTHSRRARSKSCSKLDVKSGGGGGCGCGKLW</sequence>
<dbReference type="InterPro" id="IPR051063">
    <property type="entry name" value="PDI"/>
</dbReference>
<feature type="compositionally biased region" description="Basic residues" evidence="2">
    <location>
        <begin position="165"/>
        <end position="206"/>
    </location>
</feature>
<accession>A0A6C0EXU4</accession>
<feature type="domain" description="Thioredoxin" evidence="3">
    <location>
        <begin position="15"/>
        <end position="111"/>
    </location>
</feature>
<dbReference type="GO" id="GO:0005783">
    <property type="term" value="C:endoplasmic reticulum"/>
    <property type="evidence" value="ECO:0007669"/>
    <property type="project" value="TreeGrafter"/>
</dbReference>
<dbReference type="InterPro" id="IPR013766">
    <property type="entry name" value="Thioredoxin_domain"/>
</dbReference>
<dbReference type="InterPro" id="IPR036249">
    <property type="entry name" value="Thioredoxin-like_sf"/>
</dbReference>
<comment type="similarity">
    <text evidence="1">Belongs to the protein disulfide isomerase family.</text>
</comment>
<dbReference type="CDD" id="cd02961">
    <property type="entry name" value="PDI_a_family"/>
    <property type="match status" value="1"/>
</dbReference>
<dbReference type="Gene3D" id="3.40.30.10">
    <property type="entry name" value="Glutaredoxin"/>
    <property type="match status" value="1"/>
</dbReference>
<organism evidence="4">
    <name type="scientific">viral metagenome</name>
    <dbReference type="NCBI Taxonomy" id="1070528"/>
    <lineage>
        <taxon>unclassified sequences</taxon>
        <taxon>metagenomes</taxon>
        <taxon>organismal metagenomes</taxon>
    </lineage>
</organism>